<dbReference type="eggNOG" id="ENOG503485P">
    <property type="taxonomic scope" value="Bacteria"/>
</dbReference>
<accession>Q7V1Z5</accession>
<gene>
    <name evidence="2" type="ordered locus">PMM0699</name>
</gene>
<evidence type="ECO:0000313" key="3">
    <source>
        <dbReference type="Proteomes" id="UP000001026"/>
    </source>
</evidence>
<feature type="transmembrane region" description="Helical" evidence="1">
    <location>
        <begin position="20"/>
        <end position="43"/>
    </location>
</feature>
<protein>
    <submittedName>
        <fullName evidence="2">Conserved hypothetical</fullName>
    </submittedName>
</protein>
<organism evidence="2 3">
    <name type="scientific">Prochlorococcus marinus subsp. pastoris (strain CCMP1986 / NIES-2087 / MED4)</name>
    <dbReference type="NCBI Taxonomy" id="59919"/>
    <lineage>
        <taxon>Bacteria</taxon>
        <taxon>Bacillati</taxon>
        <taxon>Cyanobacteriota</taxon>
        <taxon>Cyanophyceae</taxon>
        <taxon>Synechococcales</taxon>
        <taxon>Prochlorococcaceae</taxon>
        <taxon>Prochlorococcus</taxon>
    </lineage>
</organism>
<dbReference type="HOGENOM" id="CLU_177775_0_0_3"/>
<reference evidence="2 3" key="1">
    <citation type="journal article" date="2003" name="Nature">
        <title>Genome divergence in two Prochlorococcus ecotypes reflects oceanic niche differentiation.</title>
        <authorList>
            <person name="Rocap G."/>
            <person name="Larimer F.W."/>
            <person name="Lamerdin J.E."/>
            <person name="Malfatti S."/>
            <person name="Chain P."/>
            <person name="Ahlgren N.A."/>
            <person name="Arellano A."/>
            <person name="Coleman M."/>
            <person name="Hauser L."/>
            <person name="Hess W.R."/>
            <person name="Johnson Z.I."/>
            <person name="Land M.L."/>
            <person name="Lindell D."/>
            <person name="Post A.F."/>
            <person name="Regala W."/>
            <person name="Shah M."/>
            <person name="Shaw S.L."/>
            <person name="Steglich C."/>
            <person name="Sullivan M.B."/>
            <person name="Ting C.S."/>
            <person name="Tolonen A."/>
            <person name="Webb E.A."/>
            <person name="Zinser E.R."/>
            <person name="Chisholm S.W."/>
        </authorList>
    </citation>
    <scope>NUCLEOTIDE SEQUENCE [LARGE SCALE GENOMIC DNA]</scope>
    <source>
        <strain evidence="3">CCMP1986 / NIES-2087 / MED4</strain>
    </source>
</reference>
<dbReference type="EMBL" id="BX548174">
    <property type="protein sequence ID" value="CAE19158.1"/>
    <property type="molecule type" value="Genomic_DNA"/>
</dbReference>
<evidence type="ECO:0000256" key="1">
    <source>
        <dbReference type="SAM" id="Phobius"/>
    </source>
</evidence>
<keyword evidence="1" id="KW-1133">Transmembrane helix</keyword>
<keyword evidence="1" id="KW-0472">Membrane</keyword>
<dbReference type="KEGG" id="pmm:PMM0699"/>
<name>Q7V1Z5_PROMP</name>
<sequence length="78" mass="8385">MTEEKTDSKKCGGKKKIMFAYGFIQLSSSFVSAIALAAIAFGFCSIKKESKVFNNCVTEIVENGSTNAEAVRYCNGGN</sequence>
<evidence type="ECO:0000313" key="2">
    <source>
        <dbReference type="EMBL" id="CAE19158.1"/>
    </source>
</evidence>
<dbReference type="AlphaFoldDB" id="Q7V1Z5"/>
<dbReference type="OrthoDB" id="541115at2"/>
<dbReference type="RefSeq" id="WP_011132333.1">
    <property type="nucleotide sequence ID" value="NC_005072.1"/>
</dbReference>
<proteinExistence type="predicted"/>
<dbReference type="Proteomes" id="UP000001026">
    <property type="component" value="Chromosome"/>
</dbReference>
<keyword evidence="1" id="KW-0812">Transmembrane</keyword>